<comment type="caution">
    <text evidence="1">The sequence shown here is derived from an EMBL/GenBank/DDBJ whole genome shotgun (WGS) entry which is preliminary data.</text>
</comment>
<dbReference type="RefSeq" id="WP_211333600.1">
    <property type="nucleotide sequence ID" value="NZ_RKHR01000004.1"/>
</dbReference>
<dbReference type="AlphaFoldDB" id="A0A3N2DMI3"/>
<name>A0A3N2DMI3_9GAMM</name>
<gene>
    <name evidence="1" type="ORF">EDC56_1440</name>
</gene>
<dbReference type="EMBL" id="RKHR01000004">
    <property type="protein sequence ID" value="ROS01017.1"/>
    <property type="molecule type" value="Genomic_DNA"/>
</dbReference>
<dbReference type="Gene3D" id="3.10.129.10">
    <property type="entry name" value="Hotdog Thioesterase"/>
    <property type="match status" value="1"/>
</dbReference>
<reference evidence="1 2" key="1">
    <citation type="submission" date="2018-11" db="EMBL/GenBank/DDBJ databases">
        <title>Genomic Encyclopedia of Type Strains, Phase IV (KMG-IV): sequencing the most valuable type-strain genomes for metagenomic binning, comparative biology and taxonomic classification.</title>
        <authorList>
            <person name="Goeker M."/>
        </authorList>
    </citation>
    <scope>NUCLEOTIDE SEQUENCE [LARGE SCALE GENOMIC DNA]</scope>
    <source>
        <strain evidence="1 2">DSM 100316</strain>
    </source>
</reference>
<protein>
    <submittedName>
        <fullName evidence="1">Uncharacterized protein DUF4442</fullName>
    </submittedName>
</protein>
<dbReference type="CDD" id="cd03443">
    <property type="entry name" value="PaaI_thioesterase"/>
    <property type="match status" value="1"/>
</dbReference>
<dbReference type="SUPFAM" id="SSF54637">
    <property type="entry name" value="Thioesterase/thiol ester dehydrase-isomerase"/>
    <property type="match status" value="1"/>
</dbReference>
<sequence>MIIVDGVIIVAVFSLLIRYDYLKQIVRGLTKVVSSSFKKSMLRGIYERCQKLPEALRSKALSFIFARVVKFFGTAKLRFELMTPTRSIVHVRNRKRVQNHIGSVHAVAMGLISESATGAIVGLNVSADSIPVLKSMHIDYLKRAVGDLRAEAWLTDEQVVQMNTEPKGETTVACKVTDAEGKEPIAVTMVWAWTPARR</sequence>
<dbReference type="InterPro" id="IPR027961">
    <property type="entry name" value="DUF4442"/>
</dbReference>
<keyword evidence="2" id="KW-1185">Reference proteome</keyword>
<evidence type="ECO:0000313" key="2">
    <source>
        <dbReference type="Proteomes" id="UP000275394"/>
    </source>
</evidence>
<dbReference type="Proteomes" id="UP000275394">
    <property type="component" value="Unassembled WGS sequence"/>
</dbReference>
<evidence type="ECO:0000313" key="1">
    <source>
        <dbReference type="EMBL" id="ROS01017.1"/>
    </source>
</evidence>
<organism evidence="1 2">
    <name type="scientific">Sinobacterium caligoides</name>
    <dbReference type="NCBI Taxonomy" id="933926"/>
    <lineage>
        <taxon>Bacteria</taxon>
        <taxon>Pseudomonadati</taxon>
        <taxon>Pseudomonadota</taxon>
        <taxon>Gammaproteobacteria</taxon>
        <taxon>Cellvibrionales</taxon>
        <taxon>Spongiibacteraceae</taxon>
        <taxon>Sinobacterium</taxon>
    </lineage>
</organism>
<dbReference type="Pfam" id="PF14539">
    <property type="entry name" value="DUF4442"/>
    <property type="match status" value="1"/>
</dbReference>
<proteinExistence type="predicted"/>
<accession>A0A3N2DMI3</accession>
<dbReference type="InterPro" id="IPR029069">
    <property type="entry name" value="HotDog_dom_sf"/>
</dbReference>